<feature type="region of interest" description="Disordered" evidence="1">
    <location>
        <begin position="67"/>
        <end position="88"/>
    </location>
</feature>
<organism evidence="2 3">
    <name type="scientific">Anabarilius grahami</name>
    <name type="common">Kanglang fish</name>
    <name type="synonym">Barilius grahami</name>
    <dbReference type="NCBI Taxonomy" id="495550"/>
    <lineage>
        <taxon>Eukaryota</taxon>
        <taxon>Metazoa</taxon>
        <taxon>Chordata</taxon>
        <taxon>Craniata</taxon>
        <taxon>Vertebrata</taxon>
        <taxon>Euteleostomi</taxon>
        <taxon>Actinopterygii</taxon>
        <taxon>Neopterygii</taxon>
        <taxon>Teleostei</taxon>
        <taxon>Ostariophysi</taxon>
        <taxon>Cypriniformes</taxon>
        <taxon>Xenocyprididae</taxon>
        <taxon>Xenocypridinae</taxon>
        <taxon>Xenocypridinae incertae sedis</taxon>
        <taxon>Anabarilius</taxon>
    </lineage>
</organism>
<evidence type="ECO:0000313" key="2">
    <source>
        <dbReference type="EMBL" id="ROL27980.1"/>
    </source>
</evidence>
<proteinExistence type="predicted"/>
<protein>
    <submittedName>
        <fullName evidence="2">Uncharacterized protein</fullName>
    </submittedName>
</protein>
<accession>A0A3N0Y2F2</accession>
<gene>
    <name evidence="2" type="ORF">DPX16_11110</name>
</gene>
<sequence>MFGSLCARKLARRSRSALIAALTVLLVQTLIVWNFSSLDTGEDRKDNGREKRDRIGINKAYSEYPKSGYQKRHHQPPLGKASIRHKQQPVRRNFPVRRETIHSSRSAVITGPFSFGYDPQTQRFGVFMFMQDDLLVMCRNVALCCHDYTTAGNVTVARAA</sequence>
<comment type="caution">
    <text evidence="2">The sequence shown here is derived from an EMBL/GenBank/DDBJ whole genome shotgun (WGS) entry which is preliminary data.</text>
</comment>
<name>A0A3N0Y2F2_ANAGA</name>
<dbReference type="EMBL" id="RJVU01053643">
    <property type="protein sequence ID" value="ROL27980.1"/>
    <property type="molecule type" value="Genomic_DNA"/>
</dbReference>
<evidence type="ECO:0000256" key="1">
    <source>
        <dbReference type="SAM" id="MobiDB-lite"/>
    </source>
</evidence>
<reference evidence="2 3" key="1">
    <citation type="submission" date="2018-10" db="EMBL/GenBank/DDBJ databases">
        <title>Genome assembly for a Yunnan-Guizhou Plateau 3E fish, Anabarilius grahami (Regan), and its evolutionary and genetic applications.</title>
        <authorList>
            <person name="Jiang W."/>
        </authorList>
    </citation>
    <scope>NUCLEOTIDE SEQUENCE [LARGE SCALE GENOMIC DNA]</scope>
    <source>
        <strain evidence="2">AG-KIZ</strain>
        <tissue evidence="2">Muscle</tissue>
    </source>
</reference>
<evidence type="ECO:0000313" key="3">
    <source>
        <dbReference type="Proteomes" id="UP000281406"/>
    </source>
</evidence>
<dbReference type="AlphaFoldDB" id="A0A3N0Y2F2"/>
<dbReference type="Proteomes" id="UP000281406">
    <property type="component" value="Unassembled WGS sequence"/>
</dbReference>
<dbReference type="OrthoDB" id="8889598at2759"/>
<keyword evidence="3" id="KW-1185">Reference proteome</keyword>